<dbReference type="GO" id="GO:0005730">
    <property type="term" value="C:nucleolus"/>
    <property type="evidence" value="ECO:0007669"/>
    <property type="project" value="UniProtKB-SubCell"/>
</dbReference>
<dbReference type="FunFam" id="1.10.390.10:FF:000014">
    <property type="entry name" value="aminopeptidase O isoform X1"/>
    <property type="match status" value="1"/>
</dbReference>
<evidence type="ECO:0000256" key="9">
    <source>
        <dbReference type="ARBA" id="ARBA00023049"/>
    </source>
</evidence>
<dbReference type="Ensembl" id="ENSCUST00005028821.1">
    <property type="protein sequence ID" value="ENSCUSP00005027847.1"/>
    <property type="gene ID" value="ENSCUSG00005017116.1"/>
</dbReference>
<evidence type="ECO:0000256" key="1">
    <source>
        <dbReference type="ARBA" id="ARBA00001947"/>
    </source>
</evidence>
<evidence type="ECO:0000256" key="11">
    <source>
        <dbReference type="ARBA" id="ARBA00060332"/>
    </source>
</evidence>
<comment type="function">
    <text evidence="11">Aminopeptidase which catalyzes the hydrolysis of amino acid residues from the N-terminus of peptide or protein substrates.</text>
</comment>
<organism evidence="15 16">
    <name type="scientific">Catharus ustulatus</name>
    <name type="common">Russet-backed thrush</name>
    <name type="synonym">Hylocichla ustulatus</name>
    <dbReference type="NCBI Taxonomy" id="91951"/>
    <lineage>
        <taxon>Eukaryota</taxon>
        <taxon>Metazoa</taxon>
        <taxon>Chordata</taxon>
        <taxon>Craniata</taxon>
        <taxon>Vertebrata</taxon>
        <taxon>Euteleostomi</taxon>
        <taxon>Archelosauria</taxon>
        <taxon>Archosauria</taxon>
        <taxon>Dinosauria</taxon>
        <taxon>Saurischia</taxon>
        <taxon>Theropoda</taxon>
        <taxon>Coelurosauria</taxon>
        <taxon>Aves</taxon>
        <taxon>Neognathae</taxon>
        <taxon>Neoaves</taxon>
        <taxon>Telluraves</taxon>
        <taxon>Australaves</taxon>
        <taxon>Passeriformes</taxon>
        <taxon>Turdidae</taxon>
        <taxon>Catharus</taxon>
    </lineage>
</organism>
<reference evidence="15" key="2">
    <citation type="submission" date="2025-08" db="UniProtKB">
        <authorList>
            <consortium name="Ensembl"/>
        </authorList>
    </citation>
    <scope>IDENTIFICATION</scope>
</reference>
<comment type="cofactor">
    <cofactor evidence="1">
        <name>Zn(2+)</name>
        <dbReference type="ChEBI" id="CHEBI:29105"/>
    </cofactor>
</comment>
<dbReference type="InterPro" id="IPR027268">
    <property type="entry name" value="Peptidase_M4/M1_CTD_sf"/>
</dbReference>
<dbReference type="Pfam" id="PF01433">
    <property type="entry name" value="Peptidase_M1"/>
    <property type="match status" value="1"/>
</dbReference>
<evidence type="ECO:0000256" key="3">
    <source>
        <dbReference type="ARBA" id="ARBA00010136"/>
    </source>
</evidence>
<evidence type="ECO:0000256" key="2">
    <source>
        <dbReference type="ARBA" id="ARBA00004604"/>
    </source>
</evidence>
<dbReference type="CTD" id="84909"/>
<reference evidence="15" key="1">
    <citation type="submission" date="2020-10" db="EMBL/GenBank/DDBJ databases">
        <title>Catharus ustulatus (Swainson's thrush) genome, bCatUst1, primary haplotype v2.</title>
        <authorList>
            <person name="Delmore K."/>
            <person name="Vafadar M."/>
            <person name="Formenti G."/>
            <person name="Chow W."/>
            <person name="Pelan S."/>
            <person name="Howe K."/>
            <person name="Rhie A."/>
            <person name="Mountcastle J."/>
            <person name="Haase B."/>
            <person name="Fedrigo O."/>
            <person name="Jarvis E.D."/>
        </authorList>
    </citation>
    <scope>NUCLEOTIDE SEQUENCE [LARGE SCALE GENOMIC DNA]</scope>
</reference>
<proteinExistence type="inferred from homology"/>
<evidence type="ECO:0000256" key="7">
    <source>
        <dbReference type="ARBA" id="ARBA00022801"/>
    </source>
</evidence>
<keyword evidence="16" id="KW-1185">Reference proteome</keyword>
<sequence>METQLDPMKDDLPLMANTSYMLVKHYVLDLDVDFKSKIIEGSIVLFFETGSQYKKTNSAGEESCQSQFDETSKMRTSEPCYIPIINVSTCSSKTECNDFAVSGKEEEATSDENSSHSNNEQDSGISSSKDCCDIENHGNKDFLLVLDCCDLSVLKVEEVDVAAVSGIEKFTRSAKLTGVSKELENLRNQIVHELLTLPADRWKEQLYYFTHCSQAPGCGELLFSTGTWSLEIRKSGIQTPADFPHAIRIWYKTKPEGRSVTWTTDQSGRPCVYTMGSPINNRALFPCQEPPIALSTWQASVRTAAGFIVLMSGENSAEPVQLQEGVLSWYYYVTMPMPASTFTIAVGCWQEVKQEVKQQSFKQRAAVETNTECSLPSSQTDFRWHEEVCGHVDYPCRFQDPAARLQAVISYRVFAPWCLMESCEEYLLHLIPQCLSAAYTTLGTHPFSRLDVLIVPSNFSSLGMASPHIIFLSQSVLPGGSHLCGTRLCHEIAHAWFGLAIGARDWTEEWISEGFATFLEDIFWARAQQLSHDEIKGQQELKALLRWRRLRDEVQNSEEELQVLRPKKESTGELSESGASIVKYGLKAEKIFMQVHYLKGYFLLRSLARTIGEVSYLASLRKFVIKFHGQLVLSQDFLSMLLEDIPEQKGSGLTVESIFQNWLDTSGIPKPLLEEGETWKECQLVQQVSGEVTKWIQTNRRIRKSGKKKMKQNEVVFLQLLPDQLVLLLECLLEEKTLCPRILQCLERTYQLQEQDAEVRHRWCELVIKHKYEPGYGDIERFLRDNQAMGVYLYGELMVNEDAKQQELARKCFAAAQEHMDASSAKVVAEMLF</sequence>
<dbReference type="GO" id="GO:0008270">
    <property type="term" value="F:zinc ion binding"/>
    <property type="evidence" value="ECO:0007669"/>
    <property type="project" value="InterPro"/>
</dbReference>
<dbReference type="InterPro" id="IPR042097">
    <property type="entry name" value="Aminopeptidase_N-like_N_sf"/>
</dbReference>
<dbReference type="Proteomes" id="UP000694563">
    <property type="component" value="Chromosome Z"/>
</dbReference>
<evidence type="ECO:0000313" key="16">
    <source>
        <dbReference type="Proteomes" id="UP000694563"/>
    </source>
</evidence>
<gene>
    <name evidence="15" type="primary">AOPEP</name>
</gene>
<dbReference type="SUPFAM" id="SSF63737">
    <property type="entry name" value="Leukotriene A4 hydrolase N-terminal domain"/>
    <property type="match status" value="1"/>
</dbReference>
<keyword evidence="4" id="KW-0031">Aminopeptidase</keyword>
<feature type="region of interest" description="Disordered" evidence="13">
    <location>
        <begin position="103"/>
        <end position="126"/>
    </location>
</feature>
<dbReference type="Gene3D" id="1.10.390.10">
    <property type="entry name" value="Neutral Protease Domain 2"/>
    <property type="match status" value="1"/>
</dbReference>
<dbReference type="InterPro" id="IPR016024">
    <property type="entry name" value="ARM-type_fold"/>
</dbReference>
<dbReference type="SMART" id="SM01263">
    <property type="entry name" value="Leuk-A4-hydro_C"/>
    <property type="match status" value="1"/>
</dbReference>
<dbReference type="PANTHER" id="PTHR46627:SF1">
    <property type="entry name" value="AMINOPEPTIDASE O"/>
    <property type="match status" value="1"/>
</dbReference>
<dbReference type="GO" id="GO:0006508">
    <property type="term" value="P:proteolysis"/>
    <property type="evidence" value="ECO:0007669"/>
    <property type="project" value="UniProtKB-KW"/>
</dbReference>
<dbReference type="PANTHER" id="PTHR46627">
    <property type="entry name" value="AMINOPEPTIDASE O"/>
    <property type="match status" value="1"/>
</dbReference>
<dbReference type="Gene3D" id="1.25.40.320">
    <property type="entry name" value="Peptidase M1, leukotriene A4 hydrolase/aminopeptidase C-terminal domain"/>
    <property type="match status" value="1"/>
</dbReference>
<evidence type="ECO:0000256" key="8">
    <source>
        <dbReference type="ARBA" id="ARBA00022833"/>
    </source>
</evidence>
<keyword evidence="9" id="KW-0482">Metalloprotease</keyword>
<dbReference type="InterPro" id="IPR033577">
    <property type="entry name" value="AOPep"/>
</dbReference>
<evidence type="ECO:0000256" key="5">
    <source>
        <dbReference type="ARBA" id="ARBA00022670"/>
    </source>
</evidence>
<feature type="domain" description="Peptidase M1 leukotriene A4 hydrolase/aminopeptidase C-terminal" evidence="14">
    <location>
        <begin position="683"/>
        <end position="832"/>
    </location>
</feature>
<reference evidence="15" key="3">
    <citation type="submission" date="2025-09" db="UniProtKB">
        <authorList>
            <consortium name="Ensembl"/>
        </authorList>
    </citation>
    <scope>IDENTIFICATION</scope>
</reference>
<dbReference type="FunFam" id="1.25.40.320:FF:000003">
    <property type="entry name" value="Aminopeptidase O isoform 1"/>
    <property type="match status" value="1"/>
</dbReference>
<evidence type="ECO:0000256" key="12">
    <source>
        <dbReference type="ARBA" id="ARBA00072072"/>
    </source>
</evidence>
<name>A0A8C3V9K9_CATUS</name>
<dbReference type="FunFam" id="3.30.2010.30:FF:000003">
    <property type="entry name" value="aminopeptidase O isoform X1"/>
    <property type="match status" value="1"/>
</dbReference>
<dbReference type="FunFam" id="2.60.40.1730:FF:000008">
    <property type="entry name" value="aminopeptidase O isoform X1"/>
    <property type="match status" value="1"/>
</dbReference>
<dbReference type="AlphaFoldDB" id="A0A8C3V9K9"/>
<dbReference type="GO" id="GO:0070006">
    <property type="term" value="F:metalloaminopeptidase activity"/>
    <property type="evidence" value="ECO:0007669"/>
    <property type="project" value="InterPro"/>
</dbReference>
<keyword evidence="5" id="KW-0645">Protease</keyword>
<evidence type="ECO:0000313" key="15">
    <source>
        <dbReference type="Ensembl" id="ENSCUSP00005027847.1"/>
    </source>
</evidence>
<dbReference type="Pfam" id="PF09127">
    <property type="entry name" value="Leuk-A4-hydro_C"/>
    <property type="match status" value="1"/>
</dbReference>
<evidence type="ECO:0000256" key="13">
    <source>
        <dbReference type="SAM" id="MobiDB-lite"/>
    </source>
</evidence>
<dbReference type="InterPro" id="IPR015211">
    <property type="entry name" value="Peptidase_M1_C"/>
</dbReference>
<dbReference type="Gene3D" id="2.60.40.1730">
    <property type="entry name" value="tricorn interacting facor f3 domain"/>
    <property type="match status" value="1"/>
</dbReference>
<evidence type="ECO:0000256" key="6">
    <source>
        <dbReference type="ARBA" id="ARBA00022723"/>
    </source>
</evidence>
<keyword evidence="7" id="KW-0378">Hydrolase</keyword>
<keyword evidence="6" id="KW-0479">Metal-binding</keyword>
<keyword evidence="8" id="KW-0862">Zinc</keyword>
<dbReference type="InterPro" id="IPR014782">
    <property type="entry name" value="Peptidase_M1_dom"/>
</dbReference>
<evidence type="ECO:0000259" key="14">
    <source>
        <dbReference type="SMART" id="SM01263"/>
    </source>
</evidence>
<protein>
    <recommendedName>
        <fullName evidence="12">Aminopeptidase O</fullName>
    </recommendedName>
</protein>
<accession>A0A8C3V9K9</accession>
<keyword evidence="10" id="KW-0539">Nucleus</keyword>
<evidence type="ECO:0000256" key="4">
    <source>
        <dbReference type="ARBA" id="ARBA00022438"/>
    </source>
</evidence>
<dbReference type="SUPFAM" id="SSF48371">
    <property type="entry name" value="ARM repeat"/>
    <property type="match status" value="1"/>
</dbReference>
<comment type="similarity">
    <text evidence="3">Belongs to the peptidase M1 family.</text>
</comment>
<dbReference type="SUPFAM" id="SSF55486">
    <property type="entry name" value="Metalloproteases ('zincins'), catalytic domain"/>
    <property type="match status" value="1"/>
</dbReference>
<dbReference type="InterPro" id="IPR038502">
    <property type="entry name" value="M1_LTA-4_hydro/amino_C_sf"/>
</dbReference>
<feature type="compositionally biased region" description="Polar residues" evidence="13">
    <location>
        <begin position="111"/>
        <end position="126"/>
    </location>
</feature>
<dbReference type="Gene3D" id="3.30.2010.30">
    <property type="match status" value="1"/>
</dbReference>
<evidence type="ECO:0000256" key="10">
    <source>
        <dbReference type="ARBA" id="ARBA00023242"/>
    </source>
</evidence>
<comment type="subcellular location">
    <subcellularLocation>
        <location evidence="2">Nucleus</location>
        <location evidence="2">Nucleolus</location>
    </subcellularLocation>
</comment>